<evidence type="ECO:0000313" key="3">
    <source>
        <dbReference type="Proteomes" id="UP001054837"/>
    </source>
</evidence>
<reference evidence="2 3" key="1">
    <citation type="submission" date="2021-06" db="EMBL/GenBank/DDBJ databases">
        <title>Caerostris darwini draft genome.</title>
        <authorList>
            <person name="Kono N."/>
            <person name="Arakawa K."/>
        </authorList>
    </citation>
    <scope>NUCLEOTIDE SEQUENCE [LARGE SCALE GENOMIC DNA]</scope>
</reference>
<comment type="caution">
    <text evidence="2">The sequence shown here is derived from an EMBL/GenBank/DDBJ whole genome shotgun (WGS) entry which is preliminary data.</text>
</comment>
<feature type="region of interest" description="Disordered" evidence="1">
    <location>
        <begin position="45"/>
        <end position="70"/>
    </location>
</feature>
<dbReference type="EMBL" id="BPLQ01000876">
    <property type="protein sequence ID" value="GIX75894.1"/>
    <property type="molecule type" value="Genomic_DNA"/>
</dbReference>
<dbReference type="AlphaFoldDB" id="A0AAV4MTZ4"/>
<proteinExistence type="predicted"/>
<name>A0AAV4MTZ4_9ARAC</name>
<evidence type="ECO:0000313" key="2">
    <source>
        <dbReference type="EMBL" id="GIX75894.1"/>
    </source>
</evidence>
<organism evidence="2 3">
    <name type="scientific">Caerostris darwini</name>
    <dbReference type="NCBI Taxonomy" id="1538125"/>
    <lineage>
        <taxon>Eukaryota</taxon>
        <taxon>Metazoa</taxon>
        <taxon>Ecdysozoa</taxon>
        <taxon>Arthropoda</taxon>
        <taxon>Chelicerata</taxon>
        <taxon>Arachnida</taxon>
        <taxon>Araneae</taxon>
        <taxon>Araneomorphae</taxon>
        <taxon>Entelegynae</taxon>
        <taxon>Araneoidea</taxon>
        <taxon>Araneidae</taxon>
        <taxon>Caerostris</taxon>
    </lineage>
</organism>
<sequence length="70" mass="8160">MRKSRRERGSDAEIGGLMNRRPKASPLGTWELGWSPLAVRRNSVMRKSRRERGSDAEIWGLMNRHPKHLH</sequence>
<gene>
    <name evidence="2" type="ORF">CDAR_474771</name>
</gene>
<evidence type="ECO:0000256" key="1">
    <source>
        <dbReference type="SAM" id="MobiDB-lite"/>
    </source>
</evidence>
<dbReference type="Proteomes" id="UP001054837">
    <property type="component" value="Unassembled WGS sequence"/>
</dbReference>
<keyword evidence="3" id="KW-1185">Reference proteome</keyword>
<feature type="region of interest" description="Disordered" evidence="1">
    <location>
        <begin position="1"/>
        <end position="25"/>
    </location>
</feature>
<protein>
    <submittedName>
        <fullName evidence="2">Uncharacterized protein</fullName>
    </submittedName>
</protein>
<accession>A0AAV4MTZ4</accession>